<feature type="region of interest" description="Disordered" evidence="1">
    <location>
        <begin position="1"/>
        <end position="28"/>
    </location>
</feature>
<dbReference type="EMBL" id="UXUI01013815">
    <property type="protein sequence ID" value="VDD97472.1"/>
    <property type="molecule type" value="Genomic_DNA"/>
</dbReference>
<dbReference type="AlphaFoldDB" id="A0A0N4VPX7"/>
<keyword evidence="3" id="KW-1185">Reference proteome</keyword>
<gene>
    <name evidence="2" type="ORF">EVEC_LOCUS12223</name>
</gene>
<reference evidence="2 3" key="2">
    <citation type="submission" date="2018-10" db="EMBL/GenBank/DDBJ databases">
        <authorList>
            <consortium name="Pathogen Informatics"/>
        </authorList>
    </citation>
    <scope>NUCLEOTIDE SEQUENCE [LARGE SCALE GENOMIC DNA]</scope>
</reference>
<reference evidence="4" key="1">
    <citation type="submission" date="2017-02" db="UniProtKB">
        <authorList>
            <consortium name="WormBaseParasite"/>
        </authorList>
    </citation>
    <scope>IDENTIFICATION</scope>
</reference>
<evidence type="ECO:0000256" key="1">
    <source>
        <dbReference type="SAM" id="MobiDB-lite"/>
    </source>
</evidence>
<accession>A0A0N4VPX7</accession>
<evidence type="ECO:0000313" key="4">
    <source>
        <dbReference type="WBParaSite" id="EVEC_0001306901-mRNA-1"/>
    </source>
</evidence>
<name>A0A0N4VPX7_ENTVE</name>
<evidence type="ECO:0000313" key="3">
    <source>
        <dbReference type="Proteomes" id="UP000274131"/>
    </source>
</evidence>
<sequence length="155" mass="17829">MDGEQRNSPFYPLPTQFLQPEASEDEEDDLRYADDDEYDHTLMQIKVNSRAAANDDLIPPDGSGISPNVFYGVAETSHQISRRCFWKLVFEELERDFQALKASLRRFFAFKFTTESPNWYLVLRFDFGWVHVAVLAAFIVKHSILGKDEKLTSGG</sequence>
<evidence type="ECO:0000313" key="2">
    <source>
        <dbReference type="EMBL" id="VDD97472.1"/>
    </source>
</evidence>
<organism evidence="4">
    <name type="scientific">Enterobius vermicularis</name>
    <name type="common">Human pinworm</name>
    <dbReference type="NCBI Taxonomy" id="51028"/>
    <lineage>
        <taxon>Eukaryota</taxon>
        <taxon>Metazoa</taxon>
        <taxon>Ecdysozoa</taxon>
        <taxon>Nematoda</taxon>
        <taxon>Chromadorea</taxon>
        <taxon>Rhabditida</taxon>
        <taxon>Spirurina</taxon>
        <taxon>Oxyuridomorpha</taxon>
        <taxon>Oxyuroidea</taxon>
        <taxon>Oxyuridae</taxon>
        <taxon>Enterobius</taxon>
    </lineage>
</organism>
<protein>
    <submittedName>
        <fullName evidence="4">ULP_PROTEASE domain-containing protein</fullName>
    </submittedName>
</protein>
<dbReference type="WBParaSite" id="EVEC_0001306901-mRNA-1">
    <property type="protein sequence ID" value="EVEC_0001306901-mRNA-1"/>
    <property type="gene ID" value="EVEC_0001306901"/>
</dbReference>
<proteinExistence type="predicted"/>
<dbReference type="Proteomes" id="UP000274131">
    <property type="component" value="Unassembled WGS sequence"/>
</dbReference>